<evidence type="ECO:0000256" key="5">
    <source>
        <dbReference type="ARBA" id="ARBA00023136"/>
    </source>
</evidence>
<dbReference type="Proteomes" id="UP000608345">
    <property type="component" value="Unassembled WGS sequence"/>
</dbReference>
<sequence>MLLTLAVLCFFQALGEWTSVLSGLPIPGPVLGMVFLFITLLLEPRLNHHIAASSEQLLKSMMVMFIPVCVGIMTSYTLLKGQWLALVAAIVISTVLAMAVGALVMQKVMKRLEKQAHNPKKAASDVE</sequence>
<organism evidence="7 8">
    <name type="scientific">Advenella faeciporci</name>
    <dbReference type="NCBI Taxonomy" id="797535"/>
    <lineage>
        <taxon>Bacteria</taxon>
        <taxon>Pseudomonadati</taxon>
        <taxon>Pseudomonadota</taxon>
        <taxon>Betaproteobacteria</taxon>
        <taxon>Burkholderiales</taxon>
        <taxon>Alcaligenaceae</taxon>
    </lineage>
</organism>
<comment type="subcellular location">
    <subcellularLocation>
        <location evidence="1">Cell membrane</location>
        <topology evidence="1">Multi-pass membrane protein</topology>
    </subcellularLocation>
</comment>
<feature type="transmembrane region" description="Helical" evidence="6">
    <location>
        <begin position="25"/>
        <end position="42"/>
    </location>
</feature>
<keyword evidence="4 6" id="KW-1133">Transmembrane helix</keyword>
<comment type="caution">
    <text evidence="7">The sequence shown here is derived from an EMBL/GenBank/DDBJ whole genome shotgun (WGS) entry which is preliminary data.</text>
</comment>
<evidence type="ECO:0008006" key="9">
    <source>
        <dbReference type="Google" id="ProtNLM"/>
    </source>
</evidence>
<evidence type="ECO:0000256" key="4">
    <source>
        <dbReference type="ARBA" id="ARBA00022989"/>
    </source>
</evidence>
<gene>
    <name evidence="7" type="ORF">GCM10011450_13220</name>
</gene>
<evidence type="ECO:0000256" key="6">
    <source>
        <dbReference type="SAM" id="Phobius"/>
    </source>
</evidence>
<dbReference type="InterPro" id="IPR005538">
    <property type="entry name" value="LrgA/CidA"/>
</dbReference>
<evidence type="ECO:0000256" key="2">
    <source>
        <dbReference type="ARBA" id="ARBA00022475"/>
    </source>
</evidence>
<name>A0A918JLY3_9BURK</name>
<dbReference type="PANTHER" id="PTHR33931">
    <property type="entry name" value="HOLIN-LIKE PROTEIN CIDA-RELATED"/>
    <property type="match status" value="1"/>
</dbReference>
<dbReference type="RefSeq" id="WP_189384682.1">
    <property type="nucleotide sequence ID" value="NZ_BAABFY010000053.1"/>
</dbReference>
<dbReference type="EMBL" id="BMYS01000007">
    <property type="protein sequence ID" value="GGW84580.1"/>
    <property type="molecule type" value="Genomic_DNA"/>
</dbReference>
<evidence type="ECO:0000256" key="1">
    <source>
        <dbReference type="ARBA" id="ARBA00004651"/>
    </source>
</evidence>
<protein>
    <recommendedName>
        <fullName evidence="9">CidA/LrgA family protein</fullName>
    </recommendedName>
</protein>
<feature type="transmembrane region" description="Helical" evidence="6">
    <location>
        <begin position="62"/>
        <end position="79"/>
    </location>
</feature>
<evidence type="ECO:0000313" key="7">
    <source>
        <dbReference type="EMBL" id="GGW84580.1"/>
    </source>
</evidence>
<proteinExistence type="predicted"/>
<feature type="transmembrane region" description="Helical" evidence="6">
    <location>
        <begin position="85"/>
        <end position="105"/>
    </location>
</feature>
<reference evidence="7" key="1">
    <citation type="journal article" date="2014" name="Int. J. Syst. Evol. Microbiol.">
        <title>Complete genome sequence of Corynebacterium casei LMG S-19264T (=DSM 44701T), isolated from a smear-ripened cheese.</title>
        <authorList>
            <consortium name="US DOE Joint Genome Institute (JGI-PGF)"/>
            <person name="Walter F."/>
            <person name="Albersmeier A."/>
            <person name="Kalinowski J."/>
            <person name="Ruckert C."/>
        </authorList>
    </citation>
    <scope>NUCLEOTIDE SEQUENCE</scope>
    <source>
        <strain evidence="7">KCTC 23732</strain>
    </source>
</reference>
<keyword evidence="3 6" id="KW-0812">Transmembrane</keyword>
<dbReference type="Pfam" id="PF03788">
    <property type="entry name" value="LrgA"/>
    <property type="match status" value="1"/>
</dbReference>
<keyword evidence="5 6" id="KW-0472">Membrane</keyword>
<dbReference type="PANTHER" id="PTHR33931:SF2">
    <property type="entry name" value="HOLIN-LIKE PROTEIN CIDA"/>
    <property type="match status" value="1"/>
</dbReference>
<dbReference type="AlphaFoldDB" id="A0A918JLY3"/>
<dbReference type="GO" id="GO:0005886">
    <property type="term" value="C:plasma membrane"/>
    <property type="evidence" value="ECO:0007669"/>
    <property type="project" value="UniProtKB-SubCell"/>
</dbReference>
<evidence type="ECO:0000256" key="3">
    <source>
        <dbReference type="ARBA" id="ARBA00022692"/>
    </source>
</evidence>
<keyword evidence="2" id="KW-1003">Cell membrane</keyword>
<evidence type="ECO:0000313" key="8">
    <source>
        <dbReference type="Proteomes" id="UP000608345"/>
    </source>
</evidence>
<keyword evidence="8" id="KW-1185">Reference proteome</keyword>
<accession>A0A918JLY3</accession>
<reference evidence="7" key="2">
    <citation type="submission" date="2020-09" db="EMBL/GenBank/DDBJ databases">
        <authorList>
            <person name="Sun Q."/>
            <person name="Kim S."/>
        </authorList>
    </citation>
    <scope>NUCLEOTIDE SEQUENCE</scope>
    <source>
        <strain evidence="7">KCTC 23732</strain>
    </source>
</reference>